<proteinExistence type="inferred from homology"/>
<dbReference type="GO" id="GO:0016926">
    <property type="term" value="P:protein desumoylation"/>
    <property type="evidence" value="ECO:0007669"/>
    <property type="project" value="UniProtKB-ARBA"/>
</dbReference>
<keyword evidence="3" id="KW-0833">Ubl conjugation pathway</keyword>
<keyword evidence="5" id="KW-0788">Thiol protease</keyword>
<dbReference type="FunFam" id="3.40.395.10:FF:000005">
    <property type="entry name" value="Ubiquitin-like-specific protease ESD4"/>
    <property type="match status" value="1"/>
</dbReference>
<evidence type="ECO:0000256" key="5">
    <source>
        <dbReference type="ARBA" id="ARBA00022807"/>
    </source>
</evidence>
<evidence type="ECO:0000256" key="1">
    <source>
        <dbReference type="ARBA" id="ARBA00005234"/>
    </source>
</evidence>
<evidence type="ECO:0000259" key="6">
    <source>
        <dbReference type="PROSITE" id="PS50600"/>
    </source>
</evidence>
<dbReference type="GO" id="GO:0005634">
    <property type="term" value="C:nucleus"/>
    <property type="evidence" value="ECO:0007669"/>
    <property type="project" value="TreeGrafter"/>
</dbReference>
<dbReference type="EMBL" id="CM007387">
    <property type="protein sequence ID" value="ONK62946.1"/>
    <property type="molecule type" value="Genomic_DNA"/>
</dbReference>
<sequence>MGALTESRKRCFDLYLPQSPHPITPPSKKLKLQPQLPALNQKPVSFPPPAPLSRQIHGPQRTLRVFNLGSSNRTSLVKRSLFRMGNFGSKLFKSKKEEGFGLENYRNVVEDSGYKKVERDFGSKLGLGSVQEISPPSSDSEEVKVLNRKVVNARRVVEESVEAREDKYRERRRPIYKKLYEQARKRDRRLSDLGFEAKLTEEKLSAIQGCRVQEKAKEDPHGLFSPLTDEEIAEVSHAFCSGNRRELLVTHKASNIEITREVLQCLIDGAWLNDEVINLYLELLKERERREPKKFLNCHFFNTFFYKRLISGRNGYDYNAVRRWTTQRKLGYSLIECDKIFVPIHKDVHWCLAVINTKDETFQYLDSLGGMDTNVLRVLAKYMMDEVRNKNNKQINTTSWKQEIVDDLPLQENMSDCGMFMLKYTDFYSRGLGLWFCQEHMPYFRKRTAKEILNLRAE</sequence>
<name>A0A5P1EAM7_ASPOF</name>
<gene>
    <name evidence="7" type="ORF">A4U43_C07F9760</name>
</gene>
<keyword evidence="8" id="KW-1185">Reference proteome</keyword>
<dbReference type="InterPro" id="IPR003653">
    <property type="entry name" value="Peptidase_C48_C"/>
</dbReference>
<accession>A0A5P1EAM7</accession>
<evidence type="ECO:0000256" key="2">
    <source>
        <dbReference type="ARBA" id="ARBA00022670"/>
    </source>
</evidence>
<evidence type="ECO:0000256" key="3">
    <source>
        <dbReference type="ARBA" id="ARBA00022786"/>
    </source>
</evidence>
<dbReference type="OrthoDB" id="1939479at2759"/>
<dbReference type="OMA" id="RCWLNDE"/>
<dbReference type="PANTHER" id="PTHR12606">
    <property type="entry name" value="SENTRIN/SUMO-SPECIFIC PROTEASE"/>
    <property type="match status" value="1"/>
</dbReference>
<keyword evidence="2" id="KW-0645">Protease</keyword>
<evidence type="ECO:0000313" key="8">
    <source>
        <dbReference type="Proteomes" id="UP000243459"/>
    </source>
</evidence>
<dbReference type="GO" id="GO:0016929">
    <property type="term" value="F:deSUMOylase activity"/>
    <property type="evidence" value="ECO:0007669"/>
    <property type="project" value="TreeGrafter"/>
</dbReference>
<comment type="similarity">
    <text evidence="1">Belongs to the peptidase C48 family.</text>
</comment>
<dbReference type="AlphaFoldDB" id="A0A5P1EAM7"/>
<protein>
    <recommendedName>
        <fullName evidence="6">Ubiquitin-like protease family profile domain-containing protein</fullName>
    </recommendedName>
</protein>
<dbReference type="Gene3D" id="3.40.395.10">
    <property type="entry name" value="Adenoviral Proteinase, Chain A"/>
    <property type="match status" value="1"/>
</dbReference>
<dbReference type="PROSITE" id="PS50600">
    <property type="entry name" value="ULP_PROTEASE"/>
    <property type="match status" value="1"/>
</dbReference>
<evidence type="ECO:0000313" key="7">
    <source>
        <dbReference type="EMBL" id="ONK62946.1"/>
    </source>
</evidence>
<dbReference type="PANTHER" id="PTHR12606:SF1">
    <property type="entry name" value="UBIQUITIN-LIKE-SPECIFIC PROTEASE 1A"/>
    <property type="match status" value="1"/>
</dbReference>
<dbReference type="Pfam" id="PF02902">
    <property type="entry name" value="Peptidase_C48"/>
    <property type="match status" value="1"/>
</dbReference>
<reference evidence="8" key="1">
    <citation type="journal article" date="2017" name="Nat. Commun.">
        <title>The asparagus genome sheds light on the origin and evolution of a young Y chromosome.</title>
        <authorList>
            <person name="Harkess A."/>
            <person name="Zhou J."/>
            <person name="Xu C."/>
            <person name="Bowers J.E."/>
            <person name="Van der Hulst R."/>
            <person name="Ayyampalayam S."/>
            <person name="Mercati F."/>
            <person name="Riccardi P."/>
            <person name="McKain M.R."/>
            <person name="Kakrana A."/>
            <person name="Tang H."/>
            <person name="Ray J."/>
            <person name="Groenendijk J."/>
            <person name="Arikit S."/>
            <person name="Mathioni S.M."/>
            <person name="Nakano M."/>
            <person name="Shan H."/>
            <person name="Telgmann-Rauber A."/>
            <person name="Kanno A."/>
            <person name="Yue Z."/>
            <person name="Chen H."/>
            <person name="Li W."/>
            <person name="Chen Y."/>
            <person name="Xu X."/>
            <person name="Zhang Y."/>
            <person name="Luo S."/>
            <person name="Chen H."/>
            <person name="Gao J."/>
            <person name="Mao Z."/>
            <person name="Pires J.C."/>
            <person name="Luo M."/>
            <person name="Kudrna D."/>
            <person name="Wing R.A."/>
            <person name="Meyers B.C."/>
            <person name="Yi K."/>
            <person name="Kong H."/>
            <person name="Lavrijsen P."/>
            <person name="Sunseri F."/>
            <person name="Falavigna A."/>
            <person name="Ye Y."/>
            <person name="Leebens-Mack J.H."/>
            <person name="Chen G."/>
        </authorList>
    </citation>
    <scope>NUCLEOTIDE SEQUENCE [LARGE SCALE GENOMIC DNA]</scope>
    <source>
        <strain evidence="8">cv. DH0086</strain>
    </source>
</reference>
<dbReference type="SUPFAM" id="SSF54001">
    <property type="entry name" value="Cysteine proteinases"/>
    <property type="match status" value="1"/>
</dbReference>
<feature type="domain" description="Ubiquitin-like protease family profile" evidence="6">
    <location>
        <begin position="256"/>
        <end position="428"/>
    </location>
</feature>
<dbReference type="GO" id="GO:0006508">
    <property type="term" value="P:proteolysis"/>
    <property type="evidence" value="ECO:0007669"/>
    <property type="project" value="UniProtKB-KW"/>
</dbReference>
<keyword evidence="4" id="KW-0378">Hydrolase</keyword>
<evidence type="ECO:0000256" key="4">
    <source>
        <dbReference type="ARBA" id="ARBA00022801"/>
    </source>
</evidence>
<dbReference type="Gramene" id="ONK62946">
    <property type="protein sequence ID" value="ONK62946"/>
    <property type="gene ID" value="A4U43_C07F9760"/>
</dbReference>
<dbReference type="InterPro" id="IPR038765">
    <property type="entry name" value="Papain-like_cys_pep_sf"/>
</dbReference>
<organism evidence="7 8">
    <name type="scientific">Asparagus officinalis</name>
    <name type="common">Garden asparagus</name>
    <dbReference type="NCBI Taxonomy" id="4686"/>
    <lineage>
        <taxon>Eukaryota</taxon>
        <taxon>Viridiplantae</taxon>
        <taxon>Streptophyta</taxon>
        <taxon>Embryophyta</taxon>
        <taxon>Tracheophyta</taxon>
        <taxon>Spermatophyta</taxon>
        <taxon>Magnoliopsida</taxon>
        <taxon>Liliopsida</taxon>
        <taxon>Asparagales</taxon>
        <taxon>Asparagaceae</taxon>
        <taxon>Asparagoideae</taxon>
        <taxon>Asparagus</taxon>
    </lineage>
</organism>
<dbReference type="Proteomes" id="UP000243459">
    <property type="component" value="Chromosome 7"/>
</dbReference>